<feature type="region of interest" description="Disordered" evidence="1">
    <location>
        <begin position="1"/>
        <end position="34"/>
    </location>
</feature>
<proteinExistence type="predicted"/>
<name>A0A0A9AD95_ARUDO</name>
<organism evidence="2">
    <name type="scientific">Arundo donax</name>
    <name type="common">Giant reed</name>
    <name type="synonym">Donax arundinaceus</name>
    <dbReference type="NCBI Taxonomy" id="35708"/>
    <lineage>
        <taxon>Eukaryota</taxon>
        <taxon>Viridiplantae</taxon>
        <taxon>Streptophyta</taxon>
        <taxon>Embryophyta</taxon>
        <taxon>Tracheophyta</taxon>
        <taxon>Spermatophyta</taxon>
        <taxon>Magnoliopsida</taxon>
        <taxon>Liliopsida</taxon>
        <taxon>Poales</taxon>
        <taxon>Poaceae</taxon>
        <taxon>PACMAD clade</taxon>
        <taxon>Arundinoideae</taxon>
        <taxon>Arundineae</taxon>
        <taxon>Arundo</taxon>
    </lineage>
</organism>
<sequence>MSPRSEVENDRCRTERHQQVELGGENDDPDALERPLNCPLRVPGPSHARQQPTVRHLWAVDLQTPHLDLRSLHLLVYYHRGKKHRCAKIH</sequence>
<feature type="compositionally biased region" description="Basic and acidic residues" evidence="1">
    <location>
        <begin position="1"/>
        <end position="19"/>
    </location>
</feature>
<reference evidence="2" key="1">
    <citation type="submission" date="2014-09" db="EMBL/GenBank/DDBJ databases">
        <authorList>
            <person name="Magalhaes I.L.F."/>
            <person name="Oliveira U."/>
            <person name="Santos F.R."/>
            <person name="Vidigal T.H.D.A."/>
            <person name="Brescovit A.D."/>
            <person name="Santos A.J."/>
        </authorList>
    </citation>
    <scope>NUCLEOTIDE SEQUENCE</scope>
    <source>
        <tissue evidence="2">Shoot tissue taken approximately 20 cm above the soil surface</tissue>
    </source>
</reference>
<evidence type="ECO:0000256" key="1">
    <source>
        <dbReference type="SAM" id="MobiDB-lite"/>
    </source>
</evidence>
<accession>A0A0A9AD95</accession>
<dbReference type="AlphaFoldDB" id="A0A0A9AD95"/>
<evidence type="ECO:0000313" key="2">
    <source>
        <dbReference type="EMBL" id="JAD47918.1"/>
    </source>
</evidence>
<dbReference type="EMBL" id="GBRH01249977">
    <property type="protein sequence ID" value="JAD47918.1"/>
    <property type="molecule type" value="Transcribed_RNA"/>
</dbReference>
<reference evidence="2" key="2">
    <citation type="journal article" date="2015" name="Data Brief">
        <title>Shoot transcriptome of the giant reed, Arundo donax.</title>
        <authorList>
            <person name="Barrero R.A."/>
            <person name="Guerrero F.D."/>
            <person name="Moolhuijzen P."/>
            <person name="Goolsby J.A."/>
            <person name="Tidwell J."/>
            <person name="Bellgard S.E."/>
            <person name="Bellgard M.I."/>
        </authorList>
    </citation>
    <scope>NUCLEOTIDE SEQUENCE</scope>
    <source>
        <tissue evidence="2">Shoot tissue taken approximately 20 cm above the soil surface</tissue>
    </source>
</reference>
<protein>
    <submittedName>
        <fullName evidence="2">Uncharacterized protein</fullName>
    </submittedName>
</protein>